<evidence type="ECO:0000256" key="6">
    <source>
        <dbReference type="ARBA" id="ARBA00023224"/>
    </source>
</evidence>
<proteinExistence type="predicted"/>
<dbReference type="InterPro" id="IPR033463">
    <property type="entry name" value="sCache_3"/>
</dbReference>
<gene>
    <name evidence="11" type="ORF">H9742_00545</name>
</gene>
<keyword evidence="2" id="KW-1003">Cell membrane</keyword>
<dbReference type="PANTHER" id="PTHR32089:SF112">
    <property type="entry name" value="LYSOZYME-LIKE PROTEIN-RELATED"/>
    <property type="match status" value="1"/>
</dbReference>
<evidence type="ECO:0000256" key="7">
    <source>
        <dbReference type="PROSITE-ProRule" id="PRU00284"/>
    </source>
</evidence>
<dbReference type="InterPro" id="IPR004089">
    <property type="entry name" value="MCPsignal_dom"/>
</dbReference>
<dbReference type="GO" id="GO:0005886">
    <property type="term" value="C:plasma membrane"/>
    <property type="evidence" value="ECO:0007669"/>
    <property type="project" value="UniProtKB-SubCell"/>
</dbReference>
<feature type="domain" description="Methyl-accepting transducer" evidence="10">
    <location>
        <begin position="298"/>
        <end position="534"/>
    </location>
</feature>
<dbReference type="InterPro" id="IPR029151">
    <property type="entry name" value="Sensor-like_sf"/>
</dbReference>
<accession>A0A9D1U9T7</accession>
<dbReference type="SUPFAM" id="SSF103190">
    <property type="entry name" value="Sensory domain-like"/>
    <property type="match status" value="1"/>
</dbReference>
<comment type="caution">
    <text evidence="11">The sequence shown here is derived from an EMBL/GenBank/DDBJ whole genome shotgun (WGS) entry which is preliminary data.</text>
</comment>
<feature type="coiled-coil region" evidence="8">
    <location>
        <begin position="474"/>
        <end position="501"/>
    </location>
</feature>
<evidence type="ECO:0000313" key="12">
    <source>
        <dbReference type="Proteomes" id="UP000824265"/>
    </source>
</evidence>
<reference evidence="11" key="1">
    <citation type="journal article" date="2021" name="PeerJ">
        <title>Extensive microbial diversity within the chicken gut microbiome revealed by metagenomics and culture.</title>
        <authorList>
            <person name="Gilroy R."/>
            <person name="Ravi A."/>
            <person name="Getino M."/>
            <person name="Pursley I."/>
            <person name="Horton D.L."/>
            <person name="Alikhan N.F."/>
            <person name="Baker D."/>
            <person name="Gharbi K."/>
            <person name="Hall N."/>
            <person name="Watson M."/>
            <person name="Adriaenssens E.M."/>
            <person name="Foster-Nyarko E."/>
            <person name="Jarju S."/>
            <person name="Secka A."/>
            <person name="Antonio M."/>
            <person name="Oren A."/>
            <person name="Chaudhuri R.R."/>
            <person name="La Ragione R."/>
            <person name="Hildebrand F."/>
            <person name="Pallen M.J."/>
        </authorList>
    </citation>
    <scope>NUCLEOTIDE SEQUENCE</scope>
    <source>
        <strain evidence="11">CHK195-6426</strain>
    </source>
</reference>
<evidence type="ECO:0000256" key="3">
    <source>
        <dbReference type="ARBA" id="ARBA00022692"/>
    </source>
</evidence>
<dbReference type="AlphaFoldDB" id="A0A9D1U9T7"/>
<dbReference type="EMBL" id="DXGH01000003">
    <property type="protein sequence ID" value="HIW80009.1"/>
    <property type="molecule type" value="Genomic_DNA"/>
</dbReference>
<name>A0A9D1U9T7_9FIRM</name>
<keyword evidence="3 9" id="KW-0812">Transmembrane</keyword>
<sequence length="584" mass="63218">MKGKKPKETVVKGKVKRKRFLTFSKKLVALCQIPMLVLCVVITVYSARALQTGIEGEIEKSLQIVAASVNETYTNLYEGDYKKGQSGRVTKGDATISGDTQLIDGLKEKTGFEVSLFFDNMRLITTIQNENGSRVNGTGIASEQYAQIREGQVLFLKDSEISGREYYVYYQPLVNSDGSVIGAVEAAMEASAVRELIDGQILQMVVFSLVFVVIAAALVMVLSRRMVSAMQKIKGYLVRIMKGELDAQPDARLLQKKDELGDIYRICVRLRQALYDIVNNIKESTDNLVLSADKLTDMAQTTQSAVGGVLGAVGEIASGAKTQAEGTAEANDNVIKIGEQIAKITEEVDSLAGYAGQMNQAEKESEKNINELSAYNADTRDFVQGAAEQITAMNKSVQSINAAVGMIRSIAEETDLLSLNASIEAARAGESGRGFGVVAEQICRLADQSNSSAREIEQMVEEILKTSQRMVEIMGQVTSSMERQQEKLEDTKKQYAAVSRGVENSFTHIEGIKKSIDELGGFGAAIRTAVGGLAQISGQTASFAGDTMETVQGVSDTMGGLEASSKELTGLADQLKENLVIFRM</sequence>
<evidence type="ECO:0000259" key="10">
    <source>
        <dbReference type="PROSITE" id="PS50111"/>
    </source>
</evidence>
<dbReference type="RefSeq" id="WP_318702969.1">
    <property type="nucleotide sequence ID" value="NZ_CALWMU010000060.1"/>
</dbReference>
<evidence type="ECO:0000256" key="5">
    <source>
        <dbReference type="ARBA" id="ARBA00023136"/>
    </source>
</evidence>
<evidence type="ECO:0000313" key="11">
    <source>
        <dbReference type="EMBL" id="HIW80009.1"/>
    </source>
</evidence>
<evidence type="ECO:0000256" key="9">
    <source>
        <dbReference type="SAM" id="Phobius"/>
    </source>
</evidence>
<keyword evidence="8" id="KW-0175">Coiled coil</keyword>
<organism evidence="11 12">
    <name type="scientific">Candidatus Acetatifactor stercoripullorum</name>
    <dbReference type="NCBI Taxonomy" id="2838414"/>
    <lineage>
        <taxon>Bacteria</taxon>
        <taxon>Bacillati</taxon>
        <taxon>Bacillota</taxon>
        <taxon>Clostridia</taxon>
        <taxon>Lachnospirales</taxon>
        <taxon>Lachnospiraceae</taxon>
        <taxon>Acetatifactor</taxon>
    </lineage>
</organism>
<keyword evidence="5 9" id="KW-0472">Membrane</keyword>
<keyword evidence="4 9" id="KW-1133">Transmembrane helix</keyword>
<evidence type="ECO:0000256" key="2">
    <source>
        <dbReference type="ARBA" id="ARBA00022475"/>
    </source>
</evidence>
<protein>
    <submittedName>
        <fullName evidence="11">Methyl-accepting chemotaxis protein</fullName>
    </submittedName>
</protein>
<dbReference type="PANTHER" id="PTHR32089">
    <property type="entry name" value="METHYL-ACCEPTING CHEMOTAXIS PROTEIN MCPB"/>
    <property type="match status" value="1"/>
</dbReference>
<dbReference type="GO" id="GO:0007165">
    <property type="term" value="P:signal transduction"/>
    <property type="evidence" value="ECO:0007669"/>
    <property type="project" value="UniProtKB-KW"/>
</dbReference>
<dbReference type="PROSITE" id="PS50111">
    <property type="entry name" value="CHEMOTAXIS_TRANSDUC_2"/>
    <property type="match status" value="1"/>
</dbReference>
<evidence type="ECO:0000256" key="4">
    <source>
        <dbReference type="ARBA" id="ARBA00022989"/>
    </source>
</evidence>
<dbReference type="SMART" id="SM00283">
    <property type="entry name" value="MA"/>
    <property type="match status" value="1"/>
</dbReference>
<evidence type="ECO:0000256" key="1">
    <source>
        <dbReference type="ARBA" id="ARBA00004651"/>
    </source>
</evidence>
<dbReference type="Pfam" id="PF00015">
    <property type="entry name" value="MCPsignal"/>
    <property type="match status" value="1"/>
</dbReference>
<dbReference type="SUPFAM" id="SSF58104">
    <property type="entry name" value="Methyl-accepting chemotaxis protein (MCP) signaling domain"/>
    <property type="match status" value="1"/>
</dbReference>
<dbReference type="Proteomes" id="UP000824265">
    <property type="component" value="Unassembled WGS sequence"/>
</dbReference>
<feature type="transmembrane region" description="Helical" evidence="9">
    <location>
        <begin position="201"/>
        <end position="222"/>
    </location>
</feature>
<reference evidence="11" key="2">
    <citation type="submission" date="2021-04" db="EMBL/GenBank/DDBJ databases">
        <authorList>
            <person name="Gilroy R."/>
        </authorList>
    </citation>
    <scope>NUCLEOTIDE SEQUENCE</scope>
    <source>
        <strain evidence="11">CHK195-6426</strain>
    </source>
</reference>
<dbReference type="Pfam" id="PF17202">
    <property type="entry name" value="sCache_3_3"/>
    <property type="match status" value="1"/>
</dbReference>
<dbReference type="Gene3D" id="1.10.287.950">
    <property type="entry name" value="Methyl-accepting chemotaxis protein"/>
    <property type="match status" value="1"/>
</dbReference>
<keyword evidence="6 7" id="KW-0807">Transducer</keyword>
<comment type="subcellular location">
    <subcellularLocation>
        <location evidence="1">Cell membrane</location>
        <topology evidence="1">Multi-pass membrane protein</topology>
    </subcellularLocation>
</comment>
<dbReference type="Gene3D" id="6.10.340.10">
    <property type="match status" value="1"/>
</dbReference>
<evidence type="ECO:0000256" key="8">
    <source>
        <dbReference type="SAM" id="Coils"/>
    </source>
</evidence>